<dbReference type="Pfam" id="PF00144">
    <property type="entry name" value="Beta-lactamase"/>
    <property type="match status" value="1"/>
</dbReference>
<dbReference type="InterPro" id="IPR001466">
    <property type="entry name" value="Beta-lactam-related"/>
</dbReference>
<dbReference type="PANTHER" id="PTHR43283">
    <property type="entry name" value="BETA-LACTAMASE-RELATED"/>
    <property type="match status" value="1"/>
</dbReference>
<dbReference type="OrthoDB" id="1185352at2"/>
<dbReference type="PANTHER" id="PTHR43283:SF7">
    <property type="entry name" value="BETA-LACTAMASE-RELATED DOMAIN-CONTAINING PROTEIN"/>
    <property type="match status" value="1"/>
</dbReference>
<dbReference type="AlphaFoldDB" id="A0A0E3V787"/>
<keyword evidence="3" id="KW-1185">Reference proteome</keyword>
<evidence type="ECO:0000259" key="1">
    <source>
        <dbReference type="Pfam" id="PF00144"/>
    </source>
</evidence>
<dbReference type="STRING" id="1379870.SD10_10045"/>
<protein>
    <recommendedName>
        <fullName evidence="1">Beta-lactamase-related domain-containing protein</fullName>
    </recommendedName>
</protein>
<dbReference type="RefSeq" id="WP_046573685.1">
    <property type="nucleotide sequence ID" value="NZ_CP010429.1"/>
</dbReference>
<proteinExistence type="predicted"/>
<feature type="domain" description="Beta-lactamase-related" evidence="1">
    <location>
        <begin position="47"/>
        <end position="329"/>
    </location>
</feature>
<dbReference type="PATRIC" id="fig|1379870.5.peg.2182"/>
<dbReference type="SUPFAM" id="SSF56601">
    <property type="entry name" value="beta-lactamase/transpeptidase-like"/>
    <property type="match status" value="1"/>
</dbReference>
<dbReference type="EMBL" id="CP010429">
    <property type="protein sequence ID" value="AKD55196.1"/>
    <property type="molecule type" value="Genomic_DNA"/>
</dbReference>
<dbReference type="InterPro" id="IPR012338">
    <property type="entry name" value="Beta-lactam/transpept-like"/>
</dbReference>
<evidence type="ECO:0000313" key="3">
    <source>
        <dbReference type="Proteomes" id="UP000033054"/>
    </source>
</evidence>
<sequence>MENAKKVLLIFILVSPFSYAQPIPRKLPLLDSLTHKIEQNSYPNMHAVLISQNGVTVYQHYTNGYTSDSLHDSRSSFKSIASLLTGIAIDKGFIRNTAQRVYSFFPEYTSYQHWDSRKDQMTLDDLLTMKTGFDCEEFNGTRDCEEAMSQSKDWVKFSLDLPLANRPGTHWAYTSAAPMILSGVIANASKMTIVAFAEKYLFKPLGISRYRWTMDSAQHGMTAGSFFIRPADMLKIGQLVANQGNWQGKQIVSKAWIDKSTRAVTAISNFSFVGSSRTKRAQPQPTYYGYYWYREQLVTNSFKHDVLFASGNGGQYIMLIDDLKLVVVFTGGNYNSWKAKLPFEALAAYIIPSVAR</sequence>
<dbReference type="Gene3D" id="3.40.710.10">
    <property type="entry name" value="DD-peptidase/beta-lactamase superfamily"/>
    <property type="match status" value="1"/>
</dbReference>
<dbReference type="InterPro" id="IPR050789">
    <property type="entry name" value="Diverse_Enzym_Activities"/>
</dbReference>
<name>A0A0E3V787_9BACT</name>
<dbReference type="HOGENOM" id="CLU_030169_1_2_10"/>
<reference evidence="2 3" key="1">
    <citation type="journal article" date="2014" name="Curr. Microbiol.">
        <title>Spirosoma radiotolerans sp. nov., a gamma-radiation-resistant bacterium isolated from gamma ray-irradiated soil.</title>
        <authorList>
            <person name="Lee J.J."/>
            <person name="Srinivasan S."/>
            <person name="Lim S."/>
            <person name="Joe M."/>
            <person name="Im S."/>
            <person name="Bae S.I."/>
            <person name="Park K.R."/>
            <person name="Han J.H."/>
            <person name="Park S.H."/>
            <person name="Joo B.M."/>
            <person name="Park S.J."/>
            <person name="Kim M.K."/>
        </authorList>
    </citation>
    <scope>NUCLEOTIDE SEQUENCE [LARGE SCALE GENOMIC DNA]</scope>
    <source>
        <strain evidence="2 3">DG5A</strain>
    </source>
</reference>
<dbReference type="KEGG" id="srd:SD10_10045"/>
<organism evidence="2 3">
    <name type="scientific">Spirosoma radiotolerans</name>
    <dbReference type="NCBI Taxonomy" id="1379870"/>
    <lineage>
        <taxon>Bacteria</taxon>
        <taxon>Pseudomonadati</taxon>
        <taxon>Bacteroidota</taxon>
        <taxon>Cytophagia</taxon>
        <taxon>Cytophagales</taxon>
        <taxon>Cytophagaceae</taxon>
        <taxon>Spirosoma</taxon>
    </lineage>
</organism>
<gene>
    <name evidence="2" type="ORF">SD10_10045</name>
</gene>
<accession>A0A0E3V787</accession>
<evidence type="ECO:0000313" key="2">
    <source>
        <dbReference type="EMBL" id="AKD55196.1"/>
    </source>
</evidence>
<dbReference type="Proteomes" id="UP000033054">
    <property type="component" value="Chromosome"/>
</dbReference>